<dbReference type="Gene3D" id="2.60.120.1440">
    <property type="match status" value="1"/>
</dbReference>
<feature type="transmembrane region" description="Helical" evidence="1">
    <location>
        <begin position="40"/>
        <end position="58"/>
    </location>
</feature>
<dbReference type="Pfam" id="PF04773">
    <property type="entry name" value="FecR"/>
    <property type="match status" value="1"/>
</dbReference>
<dbReference type="Pfam" id="PF16344">
    <property type="entry name" value="FecR_C"/>
    <property type="match status" value="1"/>
</dbReference>
<dbReference type="RefSeq" id="WP_119606724.1">
    <property type="nucleotide sequence ID" value="NZ_QXFH01000069.1"/>
</dbReference>
<dbReference type="PANTHER" id="PTHR30273">
    <property type="entry name" value="PERIPLASMIC SIGNAL SENSOR AND SIGMA FACTOR ACTIVATOR FECR-RELATED"/>
    <property type="match status" value="1"/>
</dbReference>
<keyword evidence="1" id="KW-0812">Transmembrane</keyword>
<feature type="domain" description="FecR protein" evidence="2">
    <location>
        <begin position="140"/>
        <end position="228"/>
    </location>
</feature>
<evidence type="ECO:0000259" key="2">
    <source>
        <dbReference type="Pfam" id="PF04773"/>
    </source>
</evidence>
<dbReference type="PANTHER" id="PTHR30273:SF2">
    <property type="entry name" value="PROTEIN FECR"/>
    <property type="match status" value="1"/>
</dbReference>
<reference evidence="4 5" key="1">
    <citation type="submission" date="2018-08" db="EMBL/GenBank/DDBJ databases">
        <title>Proposal of Muricauda 72 sp.nov. and Muricauda NH166 sp.nov., isolated from seawater.</title>
        <authorList>
            <person name="Cheng H."/>
            <person name="Wu Y.-H."/>
            <person name="Guo L.-L."/>
            <person name="Xu X.-W."/>
        </authorList>
    </citation>
    <scope>NUCLEOTIDE SEQUENCE [LARGE SCALE GENOMIC DNA]</scope>
    <source>
        <strain evidence="4 5">KCTC 22173</strain>
    </source>
</reference>
<dbReference type="Proteomes" id="UP000266067">
    <property type="component" value="Unassembled WGS sequence"/>
</dbReference>
<evidence type="ECO:0000259" key="3">
    <source>
        <dbReference type="Pfam" id="PF16344"/>
    </source>
</evidence>
<dbReference type="InterPro" id="IPR032508">
    <property type="entry name" value="FecR_C"/>
</dbReference>
<name>A0A3A1N9B2_9FLAO</name>
<organism evidence="4 5">
    <name type="scientific">Flagellimonas lutimaris</name>
    <dbReference type="NCBI Taxonomy" id="475082"/>
    <lineage>
        <taxon>Bacteria</taxon>
        <taxon>Pseudomonadati</taxon>
        <taxon>Bacteroidota</taxon>
        <taxon>Flavobacteriia</taxon>
        <taxon>Flavobacteriales</taxon>
        <taxon>Flavobacteriaceae</taxon>
        <taxon>Flagellimonas</taxon>
    </lineage>
</organism>
<comment type="caution">
    <text evidence="4">The sequence shown here is derived from an EMBL/GenBank/DDBJ whole genome shotgun (WGS) entry which is preliminary data.</text>
</comment>
<dbReference type="EMBL" id="QXFH01000069">
    <property type="protein sequence ID" value="RIV35708.1"/>
    <property type="molecule type" value="Genomic_DNA"/>
</dbReference>
<evidence type="ECO:0000313" key="5">
    <source>
        <dbReference type="Proteomes" id="UP000266067"/>
    </source>
</evidence>
<evidence type="ECO:0000256" key="1">
    <source>
        <dbReference type="SAM" id="Phobius"/>
    </source>
</evidence>
<feature type="domain" description="Protein FecR C-terminal" evidence="3">
    <location>
        <begin position="275"/>
        <end position="338"/>
    </location>
</feature>
<keyword evidence="1" id="KW-0472">Membrane</keyword>
<dbReference type="AlphaFoldDB" id="A0A3A1N9B2"/>
<dbReference type="GO" id="GO:0016989">
    <property type="term" value="F:sigma factor antagonist activity"/>
    <property type="evidence" value="ECO:0007669"/>
    <property type="project" value="TreeGrafter"/>
</dbReference>
<dbReference type="InterPro" id="IPR012373">
    <property type="entry name" value="Ferrdict_sens_TM"/>
</dbReference>
<proteinExistence type="predicted"/>
<evidence type="ECO:0000313" key="4">
    <source>
        <dbReference type="EMBL" id="RIV35708.1"/>
    </source>
</evidence>
<keyword evidence="1" id="KW-1133">Transmembrane helix</keyword>
<dbReference type="OrthoDB" id="704021at2"/>
<dbReference type="InterPro" id="IPR006860">
    <property type="entry name" value="FecR"/>
</dbReference>
<dbReference type="FunFam" id="2.60.120.1440:FF:000001">
    <property type="entry name" value="Putative anti-sigma factor"/>
    <property type="match status" value="1"/>
</dbReference>
<dbReference type="PIRSF" id="PIRSF018266">
    <property type="entry name" value="FecR"/>
    <property type="match status" value="1"/>
</dbReference>
<protein>
    <submittedName>
        <fullName evidence="4">DUF4974 domain-containing protein</fullName>
    </submittedName>
</protein>
<dbReference type="Gene3D" id="3.55.50.30">
    <property type="match status" value="1"/>
</dbReference>
<gene>
    <name evidence="4" type="ORF">D2V08_03545</name>
</gene>
<keyword evidence="5" id="KW-1185">Reference proteome</keyword>
<sequence>MGHTPKKGWSKERKADLRNRILTSAKKEKELRMRRRRRRFYAAAAALLPIVLTLGYFFNASKAEPSIDQFVRDMPTATPQNPDKVTVILGEGDQVTLDEDEGHVEYSESGSNVSMGNGKSIEQRLGNADKPTFNTVMVPYGKRSFIKLSDGTKVWINSGSKLVFPAAFSKKSREVYLEGEAIFEVAHNKDKPFRVKSSKQSIEVLGTVFNVSHYSEDEVMQTVLKSGSIRITYENADEGFLMKPGTLSSFNKKSKKISTQEVDPDDYFSWRDGFLTLDNSSLGEIASRLSRYYNKPIFFGDNELAYQTFSGRLDLSEDMVRVLRTIKETTAFEIVENQGSILLKQ</sequence>
<accession>A0A3A1N9B2</accession>